<keyword evidence="10" id="KW-1185">Reference proteome</keyword>
<feature type="transmembrane region" description="Helical" evidence="6">
    <location>
        <begin position="326"/>
        <end position="347"/>
    </location>
</feature>
<sequence>MLKHYIKFAIRNFRSNKVIFAGSLATLCLGALCISLLFSYVHNELTMDDFHERKQDIYMIINQTSPESKPSAIDARSFFGFDYKDYPELENSTTIRKYPSETMKFTYGENVFSPEGIVVDSSFFKVFDFELKVGDKENILSDPDAVLVTETFAKKMFGSEDPIGKNVKVTSTFEDIYTVKGIVNKAPSNSSITYDFILPYDKEPNKHNRNGAVFILANKNFNKANFEKKIEKIAQKHEQFGDSKTNVVAFSALYFNKDAIEVGGIVSRFGDENVIQTLILIMLVILIISALNFSNLQIINTNTTLKQLAISTVNGANKQQLLTQKLVEIILLLGLSVVIISLGYNLILPVFNEFTRVEIAPSLSEILIINSSVLSVLVCLALIYPLFTIAKRPLLSNLKPQSFSGTQLVGRKFITVLQYTLTFILLIASVIVVKQLNMMLDQDLGFTSKNIISTKLFSRIPFPLKNSDFDNYGDKQDFYKKKKAEYDSKKAEQESNYQYVKNELTSHPSIANLSQGVSPLTPFASPWKVKRAGNEYTSENLISVDFDYEKVFDLEITEGRFFELGRDEPNGKQVVINEAAKKFWNIQDFSKSLLLNKFWDDKDGYEIIGVVKNFNYEHLSSKPKPLLMSYWGYMEQDFLIQFQDDKVQEGLQFVESLFNKVNPNQTFSYTFLSDDIATLYQKEKQLSTIYIVFTIIALLISAIGLFTIALYDTQRRVKEIGIRKVNGATVNEIMLMLNKDFIKWVIIAFIISCPIAYYAMHKWLENFAYKTSLSWWVFALAGVFTLVIALVTVSWQTYRAARRNPVESLRDE</sequence>
<dbReference type="PANTHER" id="PTHR30572:SF18">
    <property type="entry name" value="ABC-TYPE MACROLIDE FAMILY EXPORT SYSTEM PERMEASE COMPONENT 2"/>
    <property type="match status" value="1"/>
</dbReference>
<dbReference type="PANTHER" id="PTHR30572">
    <property type="entry name" value="MEMBRANE COMPONENT OF TRANSPORTER-RELATED"/>
    <property type="match status" value="1"/>
</dbReference>
<feature type="transmembrane region" description="Helical" evidence="6">
    <location>
        <begin position="773"/>
        <end position="795"/>
    </location>
</feature>
<dbReference type="Proteomes" id="UP000662373">
    <property type="component" value="Unassembled WGS sequence"/>
</dbReference>
<dbReference type="InterPro" id="IPR050250">
    <property type="entry name" value="Macrolide_Exporter_MacB"/>
</dbReference>
<accession>A0A934NGH8</accession>
<comment type="caution">
    <text evidence="9">The sequence shown here is derived from an EMBL/GenBank/DDBJ whole genome shotgun (WGS) entry which is preliminary data.</text>
</comment>
<evidence type="ECO:0000259" key="7">
    <source>
        <dbReference type="Pfam" id="PF02687"/>
    </source>
</evidence>
<feature type="transmembrane region" description="Helical" evidence="6">
    <location>
        <begin position="367"/>
        <end position="387"/>
    </location>
</feature>
<dbReference type="EMBL" id="JAEHJZ010000004">
    <property type="protein sequence ID" value="MBJ7879616.1"/>
    <property type="molecule type" value="Genomic_DNA"/>
</dbReference>
<feature type="transmembrane region" description="Helical" evidence="6">
    <location>
        <begin position="689"/>
        <end position="711"/>
    </location>
</feature>
<comment type="subcellular location">
    <subcellularLocation>
        <location evidence="1">Cell membrane</location>
        <topology evidence="1">Multi-pass membrane protein</topology>
    </subcellularLocation>
</comment>
<evidence type="ECO:0000256" key="3">
    <source>
        <dbReference type="ARBA" id="ARBA00022692"/>
    </source>
</evidence>
<dbReference type="GO" id="GO:0005886">
    <property type="term" value="C:plasma membrane"/>
    <property type="evidence" value="ECO:0007669"/>
    <property type="project" value="UniProtKB-SubCell"/>
</dbReference>
<organism evidence="9 10">
    <name type="scientific">Gelidibacter salicanalis</name>
    <dbReference type="NCBI Taxonomy" id="291193"/>
    <lineage>
        <taxon>Bacteria</taxon>
        <taxon>Pseudomonadati</taxon>
        <taxon>Bacteroidota</taxon>
        <taxon>Flavobacteriia</taxon>
        <taxon>Flavobacteriales</taxon>
        <taxon>Flavobacteriaceae</taxon>
        <taxon>Gelidibacter</taxon>
    </lineage>
</organism>
<evidence type="ECO:0000256" key="1">
    <source>
        <dbReference type="ARBA" id="ARBA00004651"/>
    </source>
</evidence>
<dbReference type="InterPro" id="IPR003838">
    <property type="entry name" value="ABC3_permease_C"/>
</dbReference>
<dbReference type="Pfam" id="PF02687">
    <property type="entry name" value="FtsX"/>
    <property type="match status" value="1"/>
</dbReference>
<keyword evidence="4 6" id="KW-1133">Transmembrane helix</keyword>
<dbReference type="AlphaFoldDB" id="A0A934NGH8"/>
<evidence type="ECO:0000256" key="4">
    <source>
        <dbReference type="ARBA" id="ARBA00022989"/>
    </source>
</evidence>
<keyword evidence="2" id="KW-1003">Cell membrane</keyword>
<evidence type="ECO:0000313" key="9">
    <source>
        <dbReference type="EMBL" id="MBJ7879616.1"/>
    </source>
</evidence>
<evidence type="ECO:0000256" key="5">
    <source>
        <dbReference type="ARBA" id="ARBA00023136"/>
    </source>
</evidence>
<dbReference type="InterPro" id="IPR025857">
    <property type="entry name" value="MacB_PCD"/>
</dbReference>
<gene>
    <name evidence="9" type="ORF">JEM65_02955</name>
</gene>
<keyword evidence="3 6" id="KW-0812">Transmembrane</keyword>
<dbReference type="RefSeq" id="WP_199597078.1">
    <property type="nucleotide sequence ID" value="NZ_JAEHJZ010000004.1"/>
</dbReference>
<evidence type="ECO:0000313" key="10">
    <source>
        <dbReference type="Proteomes" id="UP000662373"/>
    </source>
</evidence>
<keyword evidence="5 6" id="KW-0472">Membrane</keyword>
<feature type="domain" description="ABC3 transporter permease C-terminal" evidence="7">
    <location>
        <begin position="691"/>
        <end position="805"/>
    </location>
</feature>
<evidence type="ECO:0000256" key="6">
    <source>
        <dbReference type="SAM" id="Phobius"/>
    </source>
</evidence>
<protein>
    <submittedName>
        <fullName evidence="9">ABC transporter permease</fullName>
    </submittedName>
</protein>
<evidence type="ECO:0000259" key="8">
    <source>
        <dbReference type="Pfam" id="PF12704"/>
    </source>
</evidence>
<name>A0A934NGH8_9FLAO</name>
<feature type="domain" description="MacB-like periplasmic core" evidence="8">
    <location>
        <begin position="23"/>
        <end position="232"/>
    </location>
</feature>
<dbReference type="Pfam" id="PF12704">
    <property type="entry name" value="MacB_PCD"/>
    <property type="match status" value="1"/>
</dbReference>
<evidence type="ECO:0000256" key="2">
    <source>
        <dbReference type="ARBA" id="ARBA00022475"/>
    </source>
</evidence>
<dbReference type="GO" id="GO:0022857">
    <property type="term" value="F:transmembrane transporter activity"/>
    <property type="evidence" value="ECO:0007669"/>
    <property type="project" value="TreeGrafter"/>
</dbReference>
<feature type="transmembrane region" description="Helical" evidence="6">
    <location>
        <begin position="408"/>
        <end position="433"/>
    </location>
</feature>
<feature type="transmembrane region" description="Helical" evidence="6">
    <location>
        <begin position="741"/>
        <end position="761"/>
    </location>
</feature>
<feature type="transmembrane region" description="Helical" evidence="6">
    <location>
        <begin position="274"/>
        <end position="293"/>
    </location>
</feature>
<proteinExistence type="predicted"/>
<reference evidence="9 10" key="1">
    <citation type="submission" date="2020-09" db="EMBL/GenBank/DDBJ databases">
        <title>Draft genome of Gelidibacter salicanalis PAMC21136.</title>
        <authorList>
            <person name="Park H."/>
        </authorList>
    </citation>
    <scope>NUCLEOTIDE SEQUENCE [LARGE SCALE GENOMIC DNA]</scope>
    <source>
        <strain evidence="9 10">PAMC21136</strain>
    </source>
</reference>